<sequence>MSQIRRYLEALGEIGKDPRGGVSRPSMSTPDLEAREFVVSLMKELHLKTFYDLAGNLIGVREGESDGPFVTTGSHIDSVMNGGIFDGALGVMGALEVVRELNEDMVRTRRPIAVIVFTDEEGNAYTPFLGSKYFAGLLRPTDLEGFRGLYSGNPFPKDFEEFSKRTKATRIDRFVGNVAHHVELHVEQGPVLESMGKEIGVVTGIVGVQRLWITFKGRQSHAGTTPMNMRRDPMIPAARTILAVRRETKKVEEAVGTVGLLDVTPNVMNVISGQVTVGVDIRSLEAEDMKAIKEAVLNEATEAAAEEKVQVGYKELFEEPVKCSEEVVSKIESSAKKLGLSYMRMPSRALHDTQVMASVAKVGMIFVPSKGGVSHAPDEYTDWEQVEKGVKLLKEVIMELSD</sequence>
<gene>
    <name evidence="4" type="ORF">GCM10007116_21620</name>
    <name evidence="3" type="ORF">HS1genome_2011</name>
</gene>
<dbReference type="InterPro" id="IPR002933">
    <property type="entry name" value="Peptidase_M20"/>
</dbReference>
<dbReference type="Proteomes" id="UP000616143">
    <property type="component" value="Unassembled WGS sequence"/>
</dbReference>
<reference evidence="3" key="3">
    <citation type="journal article" date="2019" name="BMC Res. Notes">
        <title>Complete genome sequence of the Sulfodiicoccus acidiphilus strain HS-1T, the first crenarchaeon that lacks polB3, isolated from an acidic hot spring in Ohwaku-dani, Hakone, Japan.</title>
        <authorList>
            <person name="Sakai H.D."/>
            <person name="Kurosawa N."/>
        </authorList>
    </citation>
    <scope>NUCLEOTIDE SEQUENCE</scope>
    <source>
        <strain evidence="3">HS-1</strain>
    </source>
</reference>
<dbReference type="SUPFAM" id="SSF55031">
    <property type="entry name" value="Bacterial exopeptidase dimerisation domain"/>
    <property type="match status" value="1"/>
</dbReference>
<evidence type="ECO:0000313" key="3">
    <source>
        <dbReference type="EMBL" id="BBD73622.1"/>
    </source>
</evidence>
<dbReference type="GO" id="GO:0016813">
    <property type="term" value="F:hydrolase activity, acting on carbon-nitrogen (but not peptide) bonds, in linear amidines"/>
    <property type="evidence" value="ECO:0007669"/>
    <property type="project" value="InterPro"/>
</dbReference>
<name>A0A348B620_9CREN</name>
<proteinExistence type="predicted"/>
<dbReference type="Gene3D" id="3.40.630.10">
    <property type="entry name" value="Zn peptidases"/>
    <property type="match status" value="1"/>
</dbReference>
<dbReference type="EMBL" id="AP018553">
    <property type="protein sequence ID" value="BBD73622.1"/>
    <property type="molecule type" value="Genomic_DNA"/>
</dbReference>
<dbReference type="Pfam" id="PF01546">
    <property type="entry name" value="Peptidase_M20"/>
    <property type="match status" value="1"/>
</dbReference>
<accession>A0A348B620</accession>
<evidence type="ECO:0000259" key="2">
    <source>
        <dbReference type="Pfam" id="PF07687"/>
    </source>
</evidence>
<dbReference type="KEGG" id="sacd:HS1genome_2011"/>
<evidence type="ECO:0000313" key="5">
    <source>
        <dbReference type="Proteomes" id="UP000276741"/>
    </source>
</evidence>
<dbReference type="PIRSF" id="PIRSF001235">
    <property type="entry name" value="Amidase_carbamoylase"/>
    <property type="match status" value="1"/>
</dbReference>
<reference evidence="4" key="1">
    <citation type="journal article" date="2014" name="Int. J. Syst. Evol. Microbiol.">
        <title>Complete genome sequence of Corynebacterium casei LMG S-19264T (=DSM 44701T), isolated from a smear-ripened cheese.</title>
        <authorList>
            <consortium name="US DOE Joint Genome Institute (JGI-PGF)"/>
            <person name="Walter F."/>
            <person name="Albersmeier A."/>
            <person name="Kalinowski J."/>
            <person name="Ruckert C."/>
        </authorList>
    </citation>
    <scope>NUCLEOTIDE SEQUENCE</scope>
    <source>
        <strain evidence="4">JCM 31740</strain>
    </source>
</reference>
<dbReference type="GeneID" id="38667477"/>
<dbReference type="PANTHER" id="PTHR32494">
    <property type="entry name" value="ALLANTOATE DEIMINASE-RELATED"/>
    <property type="match status" value="1"/>
</dbReference>
<reference evidence="5" key="2">
    <citation type="submission" date="2018-04" db="EMBL/GenBank/DDBJ databases">
        <title>Complete genome sequence of Sulfodiicoccus acidiphilus strain HS-1.</title>
        <authorList>
            <person name="Sakai H.D."/>
            <person name="Kurosawa N."/>
        </authorList>
    </citation>
    <scope>NUCLEOTIDE SEQUENCE [LARGE SCALE GENOMIC DNA]</scope>
    <source>
        <strain evidence="5">HS-1</strain>
    </source>
</reference>
<dbReference type="RefSeq" id="WP_158613795.1">
    <property type="nucleotide sequence ID" value="NZ_AP018553.1"/>
</dbReference>
<dbReference type="OrthoDB" id="35906at2157"/>
<dbReference type="Pfam" id="PF07687">
    <property type="entry name" value="M20_dimer"/>
    <property type="match status" value="1"/>
</dbReference>
<dbReference type="SUPFAM" id="SSF53187">
    <property type="entry name" value="Zn-dependent exopeptidases"/>
    <property type="match status" value="1"/>
</dbReference>
<dbReference type="EMBL" id="BMQS01000030">
    <property type="protein sequence ID" value="GGU04698.1"/>
    <property type="molecule type" value="Genomic_DNA"/>
</dbReference>
<dbReference type="InterPro" id="IPR011650">
    <property type="entry name" value="Peptidase_M20_dimer"/>
</dbReference>
<dbReference type="InterPro" id="IPR036264">
    <property type="entry name" value="Bact_exopeptidase_dim_dom"/>
</dbReference>
<dbReference type="NCBIfam" id="NF006771">
    <property type="entry name" value="PRK09290.1-5"/>
    <property type="match status" value="1"/>
</dbReference>
<dbReference type="PANTHER" id="PTHR32494:SF5">
    <property type="entry name" value="ALLANTOATE AMIDOHYDROLASE"/>
    <property type="match status" value="1"/>
</dbReference>
<dbReference type="Gene3D" id="3.30.70.360">
    <property type="match status" value="1"/>
</dbReference>
<keyword evidence="5" id="KW-1185">Reference proteome</keyword>
<feature type="domain" description="Peptidase M20 dimerisation" evidence="2">
    <location>
        <begin position="205"/>
        <end position="306"/>
    </location>
</feature>
<evidence type="ECO:0000313" key="4">
    <source>
        <dbReference type="EMBL" id="GGU04698.1"/>
    </source>
</evidence>
<dbReference type="InterPro" id="IPR010158">
    <property type="entry name" value="Amidase_Cbmase"/>
</dbReference>
<organism evidence="3 5">
    <name type="scientific">Sulfodiicoccus acidiphilus</name>
    <dbReference type="NCBI Taxonomy" id="1670455"/>
    <lineage>
        <taxon>Archaea</taxon>
        <taxon>Thermoproteota</taxon>
        <taxon>Thermoprotei</taxon>
        <taxon>Sulfolobales</taxon>
        <taxon>Sulfolobaceae</taxon>
        <taxon>Sulfodiicoccus</taxon>
    </lineage>
</organism>
<dbReference type="NCBIfam" id="TIGR01879">
    <property type="entry name" value="hydantase"/>
    <property type="match status" value="1"/>
</dbReference>
<reference evidence="4" key="4">
    <citation type="submission" date="2020-09" db="EMBL/GenBank/DDBJ databases">
        <authorList>
            <person name="Sun Q."/>
            <person name="Ohkuma M."/>
        </authorList>
    </citation>
    <scope>NUCLEOTIDE SEQUENCE</scope>
    <source>
        <strain evidence="4">JCM 31740</strain>
    </source>
</reference>
<protein>
    <submittedName>
        <fullName evidence="3">Zn-dependent hydrolase</fullName>
    </submittedName>
</protein>
<keyword evidence="1 3" id="KW-0378">Hydrolase</keyword>
<dbReference type="Proteomes" id="UP000276741">
    <property type="component" value="Chromosome"/>
</dbReference>
<evidence type="ECO:0000256" key="1">
    <source>
        <dbReference type="ARBA" id="ARBA00022801"/>
    </source>
</evidence>
<dbReference type="CDD" id="cd03884">
    <property type="entry name" value="M20_bAS"/>
    <property type="match status" value="1"/>
</dbReference>
<dbReference type="AlphaFoldDB" id="A0A348B620"/>